<reference evidence="1" key="1">
    <citation type="submission" date="2014-11" db="EMBL/GenBank/DDBJ databases">
        <authorList>
            <person name="Malar M.C."/>
            <person name="Sen D."/>
            <person name="Tripathy S."/>
        </authorList>
    </citation>
    <scope>NUCLEOTIDE SEQUENCE</scope>
    <source>
        <strain evidence="1">BDU141951</strain>
    </source>
</reference>
<dbReference type="PANTHER" id="PTHR45950">
    <property type="entry name" value="HOMEOBOX-LEUCINE ZIPPER PROTEIN ATHB-14"/>
    <property type="match status" value="1"/>
</dbReference>
<proteinExistence type="predicted"/>
<organism evidence="1">
    <name type="scientific">Lyngbya confervoides BDU141951</name>
    <dbReference type="NCBI Taxonomy" id="1574623"/>
    <lineage>
        <taxon>Bacteria</taxon>
        <taxon>Bacillati</taxon>
        <taxon>Cyanobacteriota</taxon>
        <taxon>Cyanophyceae</taxon>
        <taxon>Oscillatoriophycideae</taxon>
        <taxon>Oscillatoriales</taxon>
        <taxon>Microcoleaceae</taxon>
        <taxon>Lyngbya</taxon>
    </lineage>
</organism>
<dbReference type="Pfam" id="PF08670">
    <property type="entry name" value="MEKHLA"/>
    <property type="match status" value="1"/>
</dbReference>
<comment type="caution">
    <text evidence="1">The sequence shown here is derived from an EMBL/GenBank/DDBJ whole genome shotgun (WGS) entry which is preliminary data.</text>
</comment>
<dbReference type="PANTHER" id="PTHR45950:SF7">
    <property type="entry name" value="HOMEOBOX-LEUCINE ZIPPER PROTEIN ATHB-14"/>
    <property type="match status" value="1"/>
</dbReference>
<accession>A0A0C1Y9U2</accession>
<gene>
    <name evidence="1" type="ORF">QQ91_020115</name>
</gene>
<dbReference type="InterPro" id="IPR013978">
    <property type="entry name" value="MEKHLA"/>
</dbReference>
<name>A0A0C1Y9U2_9CYAN</name>
<dbReference type="GO" id="GO:0003700">
    <property type="term" value="F:DNA-binding transcription factor activity"/>
    <property type="evidence" value="ECO:0007669"/>
    <property type="project" value="InterPro"/>
</dbReference>
<reference evidence="1" key="3">
    <citation type="submission" date="2020-02" db="EMBL/GenBank/DDBJ databases">
        <authorList>
            <person name="Sarangi A.N."/>
            <person name="Ghosh S."/>
            <person name="Mukherjee M."/>
            <person name="Tripathy S."/>
        </authorList>
    </citation>
    <scope>NUCLEOTIDE SEQUENCE</scope>
    <source>
        <strain evidence="1">BDU141951</strain>
    </source>
</reference>
<reference evidence="1" key="2">
    <citation type="journal article" date="2015" name="Genome Announc.">
        <title>Draft Genome Sequence of Filamentous Marine Cyanobacterium Lyngbya confervoides Strain BDU141951.</title>
        <authorList>
            <person name="Chandrababunaidu M.M."/>
            <person name="Sen D."/>
            <person name="Tripathy S."/>
        </authorList>
    </citation>
    <scope>NUCLEOTIDE SEQUENCE</scope>
    <source>
        <strain evidence="1">BDU141951</strain>
    </source>
</reference>
<dbReference type="AlphaFoldDB" id="A0A0C1Y9U2"/>
<evidence type="ECO:0000313" key="1">
    <source>
        <dbReference type="EMBL" id="NEV69406.1"/>
    </source>
</evidence>
<protein>
    <submittedName>
        <fullName evidence="1">MEKHLA domain-containing protein</fullName>
    </submittedName>
</protein>
<dbReference type="InterPro" id="IPR044830">
    <property type="entry name" value="HD-Zip_III"/>
</dbReference>
<sequence>MHPSLDQQSSVQLWSQHLANSYAHWRHEPLVTVTEPQTLAQALFEAPFAIVSHGTQADPIFNYANRCALDLWELDWPAFTQLPSRLSAEPMHRDERATMLAQLNTQGYVDKYQGIRISSQGRRFYIQQAVIWNVINQNGDRLGQAATFAHWQFL</sequence>
<dbReference type="EMBL" id="JTHE02000003">
    <property type="protein sequence ID" value="NEV69406.1"/>
    <property type="molecule type" value="Genomic_DNA"/>
</dbReference>